<dbReference type="AlphaFoldDB" id="K9TN44"/>
<dbReference type="PATRIC" id="fig|56110.3.peg.5420"/>
<proteinExistence type="predicted"/>
<accession>K9TN44</accession>
<dbReference type="HOGENOM" id="CLU_179781_1_0_3"/>
<name>K9TN44_9CYAN</name>
<dbReference type="InParanoid" id="K9TN44"/>
<dbReference type="STRING" id="56110.Oscil6304_4457"/>
<dbReference type="RefSeq" id="WP_015150597.1">
    <property type="nucleotide sequence ID" value="NC_019693.1"/>
</dbReference>
<reference evidence="1 2" key="1">
    <citation type="submission" date="2012-06" db="EMBL/GenBank/DDBJ databases">
        <title>Finished chromosome of genome of Oscillatoria acuminata PCC 6304.</title>
        <authorList>
            <consortium name="US DOE Joint Genome Institute"/>
            <person name="Gugger M."/>
            <person name="Coursin T."/>
            <person name="Rippka R."/>
            <person name="Tandeau De Marsac N."/>
            <person name="Huntemann M."/>
            <person name="Wei C.-L."/>
            <person name="Han J."/>
            <person name="Detter J.C."/>
            <person name="Han C."/>
            <person name="Tapia R."/>
            <person name="Davenport K."/>
            <person name="Daligault H."/>
            <person name="Erkkila T."/>
            <person name="Gu W."/>
            <person name="Munk A.C.C."/>
            <person name="Teshima H."/>
            <person name="Xu Y."/>
            <person name="Chain P."/>
            <person name="Chen A."/>
            <person name="Krypides N."/>
            <person name="Mavromatis K."/>
            <person name="Markowitz V."/>
            <person name="Szeto E."/>
            <person name="Ivanova N."/>
            <person name="Mikhailova N."/>
            <person name="Ovchinnikova G."/>
            <person name="Pagani I."/>
            <person name="Pati A."/>
            <person name="Goodwin L."/>
            <person name="Peters L."/>
            <person name="Pitluck S."/>
            <person name="Woyke T."/>
            <person name="Kerfeld C."/>
        </authorList>
    </citation>
    <scope>NUCLEOTIDE SEQUENCE [LARGE SCALE GENOMIC DNA]</scope>
    <source>
        <strain evidence="1 2">PCC 6304</strain>
    </source>
</reference>
<evidence type="ECO:0000313" key="1">
    <source>
        <dbReference type="EMBL" id="AFY83975.1"/>
    </source>
</evidence>
<organism evidence="1 2">
    <name type="scientific">Oscillatoria acuminata PCC 6304</name>
    <dbReference type="NCBI Taxonomy" id="56110"/>
    <lineage>
        <taxon>Bacteria</taxon>
        <taxon>Bacillati</taxon>
        <taxon>Cyanobacteriota</taxon>
        <taxon>Cyanophyceae</taxon>
        <taxon>Oscillatoriophycideae</taxon>
        <taxon>Oscillatoriales</taxon>
        <taxon>Oscillatoriaceae</taxon>
        <taxon>Oscillatoria</taxon>
    </lineage>
</organism>
<evidence type="ECO:0000313" key="2">
    <source>
        <dbReference type="Proteomes" id="UP000010367"/>
    </source>
</evidence>
<sequence length="73" mass="8221">MMQVIKCKTRVDAEGKIILQLPQYVANQELDVVIVYDLANSENTQPHEIVDGFYGCLAEDPILVEETDQQKVA</sequence>
<protein>
    <submittedName>
        <fullName evidence="1">Uncharacterized protein</fullName>
    </submittedName>
</protein>
<dbReference type="EMBL" id="CP003607">
    <property type="protein sequence ID" value="AFY83975.1"/>
    <property type="molecule type" value="Genomic_DNA"/>
</dbReference>
<keyword evidence="2" id="KW-1185">Reference proteome</keyword>
<dbReference type="KEGG" id="oac:Oscil6304_4457"/>
<dbReference type="Proteomes" id="UP000010367">
    <property type="component" value="Chromosome"/>
</dbReference>
<gene>
    <name evidence="1" type="ORF">Oscil6304_4457</name>
</gene>